<evidence type="ECO:0000256" key="1">
    <source>
        <dbReference type="SAM" id="MobiDB-lite"/>
    </source>
</evidence>
<feature type="region of interest" description="Disordered" evidence="1">
    <location>
        <begin position="96"/>
        <end position="122"/>
    </location>
</feature>
<name>A0AAV7VJ43_PLEWA</name>
<accession>A0AAV7VJ43</accession>
<proteinExistence type="predicted"/>
<comment type="caution">
    <text evidence="2">The sequence shown here is derived from an EMBL/GenBank/DDBJ whole genome shotgun (WGS) entry which is preliminary data.</text>
</comment>
<reference evidence="2" key="1">
    <citation type="journal article" date="2022" name="bioRxiv">
        <title>Sequencing and chromosome-scale assembly of the giantPleurodeles waltlgenome.</title>
        <authorList>
            <person name="Brown T."/>
            <person name="Elewa A."/>
            <person name="Iarovenko S."/>
            <person name="Subramanian E."/>
            <person name="Araus A.J."/>
            <person name="Petzold A."/>
            <person name="Susuki M."/>
            <person name="Suzuki K.-i.T."/>
            <person name="Hayashi T."/>
            <person name="Toyoda A."/>
            <person name="Oliveira C."/>
            <person name="Osipova E."/>
            <person name="Leigh N.D."/>
            <person name="Simon A."/>
            <person name="Yun M.H."/>
        </authorList>
    </citation>
    <scope>NUCLEOTIDE SEQUENCE</scope>
    <source>
        <strain evidence="2">20211129_DDA</strain>
        <tissue evidence="2">Liver</tissue>
    </source>
</reference>
<gene>
    <name evidence="2" type="ORF">NDU88_005150</name>
</gene>
<organism evidence="2 3">
    <name type="scientific">Pleurodeles waltl</name>
    <name type="common">Iberian ribbed newt</name>
    <dbReference type="NCBI Taxonomy" id="8319"/>
    <lineage>
        <taxon>Eukaryota</taxon>
        <taxon>Metazoa</taxon>
        <taxon>Chordata</taxon>
        <taxon>Craniata</taxon>
        <taxon>Vertebrata</taxon>
        <taxon>Euteleostomi</taxon>
        <taxon>Amphibia</taxon>
        <taxon>Batrachia</taxon>
        <taxon>Caudata</taxon>
        <taxon>Salamandroidea</taxon>
        <taxon>Salamandridae</taxon>
        <taxon>Pleurodelinae</taxon>
        <taxon>Pleurodeles</taxon>
    </lineage>
</organism>
<dbReference type="Proteomes" id="UP001066276">
    <property type="component" value="Chromosome 2_1"/>
</dbReference>
<feature type="compositionally biased region" description="Basic and acidic residues" evidence="1">
    <location>
        <begin position="102"/>
        <end position="122"/>
    </location>
</feature>
<dbReference type="EMBL" id="JANPWB010000003">
    <property type="protein sequence ID" value="KAJ1201337.1"/>
    <property type="molecule type" value="Genomic_DNA"/>
</dbReference>
<evidence type="ECO:0000313" key="2">
    <source>
        <dbReference type="EMBL" id="KAJ1201337.1"/>
    </source>
</evidence>
<protein>
    <submittedName>
        <fullName evidence="2">Uncharacterized protein</fullName>
    </submittedName>
</protein>
<sequence length="122" mass="13979">MTSLTAETKSMRLDIVGFQSRMTGLEQCVATVEEHITSSQDRDQELLYLCSKLIDLEDRSGRDNVRFLRFPENVQGTDIHSYLREALPKLTGLTLHPSPWSFRERTDWAPRDGTKPTDHAQS</sequence>
<dbReference type="AlphaFoldDB" id="A0AAV7VJ43"/>
<keyword evidence="3" id="KW-1185">Reference proteome</keyword>
<evidence type="ECO:0000313" key="3">
    <source>
        <dbReference type="Proteomes" id="UP001066276"/>
    </source>
</evidence>